<dbReference type="RefSeq" id="WP_285486431.1">
    <property type="nucleotide sequence ID" value="NZ_BSTI01000003.1"/>
</dbReference>
<dbReference type="Gene3D" id="6.10.340.10">
    <property type="match status" value="1"/>
</dbReference>
<evidence type="ECO:0000256" key="9">
    <source>
        <dbReference type="ARBA" id="ARBA00023012"/>
    </source>
</evidence>
<dbReference type="PANTHER" id="PTHR45436:SF5">
    <property type="entry name" value="SENSOR HISTIDINE KINASE TRCS"/>
    <property type="match status" value="1"/>
</dbReference>
<evidence type="ECO:0000256" key="3">
    <source>
        <dbReference type="ARBA" id="ARBA00012438"/>
    </source>
</evidence>
<dbReference type="GO" id="GO:0005886">
    <property type="term" value="C:plasma membrane"/>
    <property type="evidence" value="ECO:0007669"/>
    <property type="project" value="UniProtKB-SubCell"/>
</dbReference>
<evidence type="ECO:0000313" key="14">
    <source>
        <dbReference type="EMBL" id="GLY65080.1"/>
    </source>
</evidence>
<reference evidence="14" key="1">
    <citation type="submission" date="2023-03" db="EMBL/GenBank/DDBJ databases">
        <title>Amycolatopsis taiwanensis NBRC 103393.</title>
        <authorList>
            <person name="Ichikawa N."/>
            <person name="Sato H."/>
            <person name="Tonouchi N."/>
        </authorList>
    </citation>
    <scope>NUCLEOTIDE SEQUENCE</scope>
    <source>
        <strain evidence="14">NBRC 103393</strain>
    </source>
</reference>
<evidence type="ECO:0000256" key="6">
    <source>
        <dbReference type="ARBA" id="ARBA00022692"/>
    </source>
</evidence>
<evidence type="ECO:0000259" key="12">
    <source>
        <dbReference type="PROSITE" id="PS50109"/>
    </source>
</evidence>
<feature type="domain" description="HAMP" evidence="13">
    <location>
        <begin position="168"/>
        <end position="220"/>
    </location>
</feature>
<dbReference type="SMART" id="SM00304">
    <property type="entry name" value="HAMP"/>
    <property type="match status" value="1"/>
</dbReference>
<dbReference type="PRINTS" id="PR00344">
    <property type="entry name" value="BCTRLSENSOR"/>
</dbReference>
<dbReference type="InterPro" id="IPR050428">
    <property type="entry name" value="TCS_sensor_his_kinase"/>
</dbReference>
<dbReference type="CDD" id="cd00082">
    <property type="entry name" value="HisKA"/>
    <property type="match status" value="1"/>
</dbReference>
<evidence type="ECO:0000256" key="7">
    <source>
        <dbReference type="ARBA" id="ARBA00022777"/>
    </source>
</evidence>
<dbReference type="InterPro" id="IPR005467">
    <property type="entry name" value="His_kinase_dom"/>
</dbReference>
<dbReference type="EMBL" id="BSTI01000003">
    <property type="protein sequence ID" value="GLY65080.1"/>
    <property type="molecule type" value="Genomic_DNA"/>
</dbReference>
<dbReference type="Pfam" id="PF02518">
    <property type="entry name" value="HATPase_c"/>
    <property type="match status" value="1"/>
</dbReference>
<evidence type="ECO:0000256" key="5">
    <source>
        <dbReference type="ARBA" id="ARBA00022679"/>
    </source>
</evidence>
<comment type="catalytic activity">
    <reaction evidence="1">
        <text>ATP + protein L-histidine = ADP + protein N-phospho-L-histidine.</text>
        <dbReference type="EC" id="2.7.13.3"/>
    </reaction>
</comment>
<comment type="subcellular location">
    <subcellularLocation>
        <location evidence="2">Cell membrane</location>
    </subcellularLocation>
</comment>
<dbReference type="Gene3D" id="1.10.287.130">
    <property type="match status" value="1"/>
</dbReference>
<dbReference type="InterPro" id="IPR004358">
    <property type="entry name" value="Sig_transdc_His_kin-like_C"/>
</dbReference>
<proteinExistence type="predicted"/>
<evidence type="ECO:0000313" key="15">
    <source>
        <dbReference type="Proteomes" id="UP001165136"/>
    </source>
</evidence>
<keyword evidence="10 11" id="KW-0472">Membrane</keyword>
<dbReference type="InterPro" id="IPR036097">
    <property type="entry name" value="HisK_dim/P_sf"/>
</dbReference>
<dbReference type="Pfam" id="PF00512">
    <property type="entry name" value="HisKA"/>
    <property type="match status" value="1"/>
</dbReference>
<dbReference type="SUPFAM" id="SSF55874">
    <property type="entry name" value="ATPase domain of HSP90 chaperone/DNA topoisomerase II/histidine kinase"/>
    <property type="match status" value="1"/>
</dbReference>
<feature type="transmembrane region" description="Helical" evidence="11">
    <location>
        <begin position="143"/>
        <end position="163"/>
    </location>
</feature>
<dbReference type="Proteomes" id="UP001165136">
    <property type="component" value="Unassembled WGS sequence"/>
</dbReference>
<accession>A0A9W6R024</accession>
<keyword evidence="6 11" id="KW-0812">Transmembrane</keyword>
<keyword evidence="8 11" id="KW-1133">Transmembrane helix</keyword>
<dbReference type="EC" id="2.7.13.3" evidence="3"/>
<name>A0A9W6R024_9PSEU</name>
<keyword evidence="4" id="KW-0597">Phosphoprotein</keyword>
<keyword evidence="15" id="KW-1185">Reference proteome</keyword>
<dbReference type="InterPro" id="IPR003661">
    <property type="entry name" value="HisK_dim/P_dom"/>
</dbReference>
<keyword evidence="7 14" id="KW-0418">Kinase</keyword>
<dbReference type="InterPro" id="IPR003594">
    <property type="entry name" value="HATPase_dom"/>
</dbReference>
<evidence type="ECO:0000256" key="8">
    <source>
        <dbReference type="ARBA" id="ARBA00022989"/>
    </source>
</evidence>
<evidence type="ECO:0000256" key="2">
    <source>
        <dbReference type="ARBA" id="ARBA00004236"/>
    </source>
</evidence>
<evidence type="ECO:0000256" key="4">
    <source>
        <dbReference type="ARBA" id="ARBA00022553"/>
    </source>
</evidence>
<evidence type="ECO:0000256" key="11">
    <source>
        <dbReference type="SAM" id="Phobius"/>
    </source>
</evidence>
<evidence type="ECO:0000259" key="13">
    <source>
        <dbReference type="PROSITE" id="PS50885"/>
    </source>
</evidence>
<evidence type="ECO:0000256" key="1">
    <source>
        <dbReference type="ARBA" id="ARBA00000085"/>
    </source>
</evidence>
<keyword evidence="9" id="KW-0902">Two-component regulatory system</keyword>
<gene>
    <name evidence="14" type="ORF">Atai01_16990</name>
</gene>
<feature type="domain" description="Histidine kinase" evidence="12">
    <location>
        <begin position="228"/>
        <end position="425"/>
    </location>
</feature>
<dbReference type="PROSITE" id="PS50885">
    <property type="entry name" value="HAMP"/>
    <property type="match status" value="1"/>
</dbReference>
<dbReference type="SMART" id="SM00388">
    <property type="entry name" value="HisKA"/>
    <property type="match status" value="1"/>
</dbReference>
<dbReference type="AlphaFoldDB" id="A0A9W6R024"/>
<comment type="caution">
    <text evidence="14">The sequence shown here is derived from an EMBL/GenBank/DDBJ whole genome shotgun (WGS) entry which is preliminary data.</text>
</comment>
<keyword evidence="5" id="KW-0808">Transferase</keyword>
<dbReference type="Gene3D" id="3.30.565.10">
    <property type="entry name" value="Histidine kinase-like ATPase, C-terminal domain"/>
    <property type="match status" value="1"/>
</dbReference>
<sequence length="425" mass="44727">MRKRIVALTLAAALLAISLFGLPLAVAVTKYYRDDERTDLERVATSAALSIAGELTAPAPAIQLPDTESDISLAVYAPDGRRLAGSGPVTADDVVIRSRGKGPARGDADGSLIFAIPVSDNGALVGVVRAATSRGEFYLRTGLTWLAMLGLAVAALALTWLVARRMAARLAHPLEELSWAARRLGEGDFTVRTRPAGVSEIDSVGSSLDSTAQRIGEMIDRERAFSANASHQLRTPLSGLRLQLEAALDAPDADARAALRDGIDTADRLERTITDLLALARGTGRSPGETADLTALLAEVEQGWLGLLAAQDRHLRITADNAPPPRASAAAIRQILVVLLDNAVAHGQGTVTVTARDAGHALAVDVSDEGSGIDPEFDPFARRREPATGRGIGLALARSLAEAEGGRLWLSRPVPPTFTLLLPVD</sequence>
<dbReference type="SMART" id="SM00387">
    <property type="entry name" value="HATPase_c"/>
    <property type="match status" value="1"/>
</dbReference>
<dbReference type="PROSITE" id="PS50109">
    <property type="entry name" value="HIS_KIN"/>
    <property type="match status" value="1"/>
</dbReference>
<dbReference type="PANTHER" id="PTHR45436">
    <property type="entry name" value="SENSOR HISTIDINE KINASE YKOH"/>
    <property type="match status" value="1"/>
</dbReference>
<dbReference type="Pfam" id="PF00672">
    <property type="entry name" value="HAMP"/>
    <property type="match status" value="1"/>
</dbReference>
<dbReference type="CDD" id="cd06225">
    <property type="entry name" value="HAMP"/>
    <property type="match status" value="1"/>
</dbReference>
<dbReference type="GO" id="GO:0000155">
    <property type="term" value="F:phosphorelay sensor kinase activity"/>
    <property type="evidence" value="ECO:0007669"/>
    <property type="project" value="InterPro"/>
</dbReference>
<protein>
    <recommendedName>
        <fullName evidence="3">histidine kinase</fullName>
        <ecNumber evidence="3">2.7.13.3</ecNumber>
    </recommendedName>
</protein>
<dbReference type="InterPro" id="IPR003660">
    <property type="entry name" value="HAMP_dom"/>
</dbReference>
<dbReference type="SUPFAM" id="SSF47384">
    <property type="entry name" value="Homodimeric domain of signal transducing histidine kinase"/>
    <property type="match status" value="1"/>
</dbReference>
<evidence type="ECO:0000256" key="10">
    <source>
        <dbReference type="ARBA" id="ARBA00023136"/>
    </source>
</evidence>
<organism evidence="14 15">
    <name type="scientific">Amycolatopsis taiwanensis</name>
    <dbReference type="NCBI Taxonomy" id="342230"/>
    <lineage>
        <taxon>Bacteria</taxon>
        <taxon>Bacillati</taxon>
        <taxon>Actinomycetota</taxon>
        <taxon>Actinomycetes</taxon>
        <taxon>Pseudonocardiales</taxon>
        <taxon>Pseudonocardiaceae</taxon>
        <taxon>Amycolatopsis</taxon>
    </lineage>
</organism>
<dbReference type="InterPro" id="IPR036890">
    <property type="entry name" value="HATPase_C_sf"/>
</dbReference>